<proteinExistence type="predicted"/>
<organism evidence="2 4">
    <name type="scientific">Rotaria sordida</name>
    <dbReference type="NCBI Taxonomy" id="392033"/>
    <lineage>
        <taxon>Eukaryota</taxon>
        <taxon>Metazoa</taxon>
        <taxon>Spiralia</taxon>
        <taxon>Gnathifera</taxon>
        <taxon>Rotifera</taxon>
        <taxon>Eurotatoria</taxon>
        <taxon>Bdelloidea</taxon>
        <taxon>Philodinida</taxon>
        <taxon>Philodinidae</taxon>
        <taxon>Rotaria</taxon>
    </lineage>
</organism>
<comment type="caution">
    <text evidence="2">The sequence shown here is derived from an EMBL/GenBank/DDBJ whole genome shotgun (WGS) entry which is preliminary data.</text>
</comment>
<keyword evidence="1" id="KW-1133">Transmembrane helix</keyword>
<evidence type="ECO:0000313" key="4">
    <source>
        <dbReference type="Proteomes" id="UP000663854"/>
    </source>
</evidence>
<accession>A0A814ZGS8</accession>
<dbReference type="EMBL" id="CAJNOH010001712">
    <property type="protein sequence ID" value="CAF1243896.1"/>
    <property type="molecule type" value="Genomic_DNA"/>
</dbReference>
<keyword evidence="1" id="KW-0472">Membrane</keyword>
<evidence type="ECO:0000313" key="2">
    <source>
        <dbReference type="EMBL" id="CAF1243896.1"/>
    </source>
</evidence>
<dbReference type="Proteomes" id="UP000663854">
    <property type="component" value="Unassembled WGS sequence"/>
</dbReference>
<evidence type="ECO:0000256" key="1">
    <source>
        <dbReference type="SAM" id="Phobius"/>
    </source>
</evidence>
<dbReference type="Proteomes" id="UP000663870">
    <property type="component" value="Unassembled WGS sequence"/>
</dbReference>
<dbReference type="EMBL" id="CAJNOL010002733">
    <property type="protein sequence ID" value="CAF1525713.1"/>
    <property type="molecule type" value="Genomic_DNA"/>
</dbReference>
<keyword evidence="1" id="KW-0812">Transmembrane</keyword>
<name>A0A814ZGS8_9BILA</name>
<protein>
    <submittedName>
        <fullName evidence="2">Uncharacterized protein</fullName>
    </submittedName>
</protein>
<evidence type="ECO:0000313" key="3">
    <source>
        <dbReference type="EMBL" id="CAF1525713.1"/>
    </source>
</evidence>
<dbReference type="AlphaFoldDB" id="A0A814ZGS8"/>
<gene>
    <name evidence="3" type="ORF">JXQ802_LOCUS41872</name>
    <name evidence="2" type="ORF">PYM288_LOCUS27024</name>
</gene>
<evidence type="ECO:0000313" key="5">
    <source>
        <dbReference type="Proteomes" id="UP000663870"/>
    </source>
</evidence>
<keyword evidence="5" id="KW-1185">Reference proteome</keyword>
<sequence length="259" mass="30708">MGRRKSKLSTLHWFYNIIAFIFGIVPRSQLNHRISTKRYNRRINNTRSNKNIKTYTKRKYLQIDTNQNTNTKTNNEFNDVCKSSGASELTTILNNNNNNRNLENLVYNNMNANRSSDDNQQRILCIQVENNEAAESIQHLLMKHISIINDSQIIDLQDLIQFIRSTTNITYEDASTNTDHMYNQIVSCTSFITQNENVCRLKALEYIRIYLEMNKEEFFNYLINEEHLCQQKTLAIYQMIKQFLKAIYQSEHEQKQNLR</sequence>
<feature type="transmembrane region" description="Helical" evidence="1">
    <location>
        <begin position="12"/>
        <end position="30"/>
    </location>
</feature>
<reference evidence="2" key="1">
    <citation type="submission" date="2021-02" db="EMBL/GenBank/DDBJ databases">
        <authorList>
            <person name="Nowell W R."/>
        </authorList>
    </citation>
    <scope>NUCLEOTIDE SEQUENCE</scope>
</reference>